<evidence type="ECO:0000313" key="2">
    <source>
        <dbReference type="EMBL" id="AGB39915.1"/>
    </source>
</evidence>
<evidence type="ECO:0000313" key="3">
    <source>
        <dbReference type="Proteomes" id="UP000010878"/>
    </source>
</evidence>
<keyword evidence="2" id="KW-0614">Plasmid</keyword>
<gene>
    <name evidence="2" type="ORF">Natoc_4219</name>
</gene>
<keyword evidence="3" id="KW-1185">Reference proteome</keyword>
<dbReference type="KEGG" id="nou:Natoc_4219"/>
<geneLocation type="plasmid" evidence="2">
    <name>2</name>
</geneLocation>
<protein>
    <submittedName>
        <fullName evidence="2">Uncharacterized protein</fullName>
    </submittedName>
</protein>
<dbReference type="OrthoDB" id="205164at2157"/>
<sequence length="97" mass="10440">MSTDPDHDSETADTLDLERPEEIQFGVTRGEHDLEIGPPRDYPDRADVSVHTAEDGVILSVDAMAGDHGTGHVDASLTADEARELSERLAAAARTED</sequence>
<reference evidence="2 3" key="1">
    <citation type="submission" date="2012-11" db="EMBL/GenBank/DDBJ databases">
        <title>FINISHED of Natronococcus occultus SP4, DSM 3396.</title>
        <authorList>
            <consortium name="DOE Joint Genome Institute"/>
            <person name="Eisen J."/>
            <person name="Huntemann M."/>
            <person name="Wei C.-L."/>
            <person name="Han J."/>
            <person name="Detter J.C."/>
            <person name="Han C."/>
            <person name="Tapia R."/>
            <person name="Chen A."/>
            <person name="Kyrpides N."/>
            <person name="Mavromatis K."/>
            <person name="Markowitz V."/>
            <person name="Szeto E."/>
            <person name="Ivanova N."/>
            <person name="Mikhailova N."/>
            <person name="Ovchinnikova G."/>
            <person name="Pagani I."/>
            <person name="Pati A."/>
            <person name="Goodwin L."/>
            <person name="Nordberg H.P."/>
            <person name="Cantor M.N."/>
            <person name="Hua S.X."/>
            <person name="Woyke T."/>
            <person name="Eisen J."/>
            <person name="Klenk H.-P."/>
            <person name="Klenk H.-P."/>
        </authorList>
    </citation>
    <scope>NUCLEOTIDE SEQUENCE [LARGE SCALE GENOMIC DNA]</scope>
    <source>
        <strain evidence="2 3">SP4</strain>
        <plasmid evidence="3">Plasmid 2</plasmid>
    </source>
</reference>
<feature type="compositionally biased region" description="Basic and acidic residues" evidence="1">
    <location>
        <begin position="1"/>
        <end position="22"/>
    </location>
</feature>
<organism evidence="2 3">
    <name type="scientific">Natronococcus occultus SP4</name>
    <dbReference type="NCBI Taxonomy" id="694430"/>
    <lineage>
        <taxon>Archaea</taxon>
        <taxon>Methanobacteriati</taxon>
        <taxon>Methanobacteriota</taxon>
        <taxon>Stenosarchaea group</taxon>
        <taxon>Halobacteria</taxon>
        <taxon>Halobacteriales</taxon>
        <taxon>Natrialbaceae</taxon>
        <taxon>Natronococcus</taxon>
    </lineage>
</organism>
<dbReference type="GeneID" id="14405945"/>
<dbReference type="HOGENOM" id="CLU_146466_0_0_2"/>
<dbReference type="AlphaFoldDB" id="L0K5W2"/>
<proteinExistence type="predicted"/>
<feature type="region of interest" description="Disordered" evidence="1">
    <location>
        <begin position="1"/>
        <end position="46"/>
    </location>
</feature>
<dbReference type="Proteomes" id="UP000010878">
    <property type="component" value="Plasmid 2"/>
</dbReference>
<name>L0K5W2_9EURY</name>
<accession>L0K5W2</accession>
<evidence type="ECO:0000256" key="1">
    <source>
        <dbReference type="SAM" id="MobiDB-lite"/>
    </source>
</evidence>
<dbReference type="RefSeq" id="WP_015323346.1">
    <property type="nucleotide sequence ID" value="NC_019976.1"/>
</dbReference>
<dbReference type="EMBL" id="CP003931">
    <property type="protein sequence ID" value="AGB39915.1"/>
    <property type="molecule type" value="Genomic_DNA"/>
</dbReference>